<dbReference type="Pfam" id="PF00041">
    <property type="entry name" value="fn3"/>
    <property type="match status" value="2"/>
</dbReference>
<dbReference type="InterPro" id="IPR002602">
    <property type="entry name" value="DB"/>
</dbReference>
<protein>
    <submittedName>
        <fullName evidence="4">Ig-like and fibronectin type-III domain-containing protein 2</fullName>
    </submittedName>
</protein>
<dbReference type="InterPro" id="IPR003961">
    <property type="entry name" value="FN3_dom"/>
</dbReference>
<feature type="domain" description="Fibronectin type-III" evidence="2">
    <location>
        <begin position="792"/>
        <end position="894"/>
    </location>
</feature>
<sequence>MEYQSKVSPRWQRVRDDDRRHVALRSTDVPYQQNFELRIRAVQDVDLGLYRCVDVTGKNSASVYLSVDDATPAPAKDPRNFQQCCRELGIHVNCIPACSYDWWLSPSELPRDVLEGCLSGDDNFNLVKLVTCAADGKNHEPCCARKGVPDSCLPFCRGAIPVEHHRFRHCLVYYEKMATCMKEGNSVLPGPPTQLIASRCRQHGAPALGRASPRLQLGQSDLLSGALPHGGRCRVHATTEEHHVAELERLRLKPSTQFRVHGASRQRGRPQPAIRRHPGSNRHGHHTREAAPQPRRRAKESAGSVTFENPGYDKNADESAENGGHGNGNADGWFRPELTTGTTDDEAVIVENSYPVDRRNQSPARKTITCTNRWTPPRNKMATNLQRTFVQHPINPSARMQKPNRRQVCEMLLASVVFFLCTRMPVAQVTGEPTDAATETVSNRPDVLACCAANGVSAYCQPKICSLDLEYDDFDRNTTACLTQHFDVLITCFADGRDHSSCCRSRGVAHECVKYCDLSLLVPKEECIVDASKIKLCFEENYEILPGPPINIAASNITGFSAMISWDKPAKLGDSVTSYSISYKDILYSPSFRNTAEPFVTVHNVSSPHALAGLAGDSLHKVYMIARNAHGSSLPSDILQFRTQELQPYGNNTIPLTSLLPAEPSGEIPLFPDDTGDDGPLLVAAPLHNVTACCVAENISSQCLHLCTYDTLVADVMADFEMCRKNISSLLRCWVDNRNHRPCCERRGLSPVCARMCAGTRPRRGFSVRRCGNVSEEVLQCFKEGLNTLPKQPTNVQLQRINTTWLELAWTAPIDSPGNITQYNVYLYHANSISSLIDLHTNNSFVLTAVPPNITSCTLTGLQPGQKYFLQVQSVNGYGTSMPTYVLEAWTLQLTRDPNRDLLPQRLHVTKAGVAYLTISWRPPKKDTPDYIVINYRNITVKSPLNGSIDANSTDDDDDVPTGGDVISVGSWRQMNVSAGKTDATIEGLVADTKYEIYTSSVIAGKVIDGKQAHIFPRTLVKVSPFAAIIVQPANGERIWTIAGMAKTIRVPEYTSVLFKCHSHGTPDQRLAAIRQCVSFQLIGTPITVKIGRSSIRHRKREMCCR</sequence>
<dbReference type="PANTHER" id="PTHR46705">
    <property type="entry name" value="PROTEIN CBG09805"/>
    <property type="match status" value="1"/>
</dbReference>
<dbReference type="PROSITE" id="PS50853">
    <property type="entry name" value="FN3"/>
    <property type="match status" value="2"/>
</dbReference>
<proteinExistence type="predicted"/>
<dbReference type="InterPro" id="IPR036116">
    <property type="entry name" value="FN3_sf"/>
</dbReference>
<feature type="domain" description="Fibronectin type-III" evidence="2">
    <location>
        <begin position="548"/>
        <end position="646"/>
    </location>
</feature>
<accession>A0ABM1DSM8</accession>
<dbReference type="RefSeq" id="XP_014662949.1">
    <property type="nucleotide sequence ID" value="XM_014807463.1"/>
</dbReference>
<reference evidence="4" key="1">
    <citation type="submission" date="2025-08" db="UniProtKB">
        <authorList>
            <consortium name="RefSeq"/>
        </authorList>
    </citation>
    <scope>IDENTIFICATION</scope>
</reference>
<evidence type="ECO:0000256" key="1">
    <source>
        <dbReference type="SAM" id="MobiDB-lite"/>
    </source>
</evidence>
<feature type="compositionally biased region" description="Basic residues" evidence="1">
    <location>
        <begin position="262"/>
        <end position="286"/>
    </location>
</feature>
<dbReference type="CDD" id="cd00063">
    <property type="entry name" value="FN3"/>
    <property type="match status" value="3"/>
</dbReference>
<dbReference type="PANTHER" id="PTHR46705:SF2">
    <property type="entry name" value="DOMAIN OF UNKNOWN FUNCTION DB DOMAIN-CONTAINING PROTEIN"/>
    <property type="match status" value="1"/>
</dbReference>
<dbReference type="GeneID" id="106805747"/>
<feature type="region of interest" description="Disordered" evidence="1">
    <location>
        <begin position="256"/>
        <end position="336"/>
    </location>
</feature>
<keyword evidence="3" id="KW-1185">Reference proteome</keyword>
<evidence type="ECO:0000259" key="2">
    <source>
        <dbReference type="PROSITE" id="PS50853"/>
    </source>
</evidence>
<name>A0ABM1DSM8_PRICU</name>
<dbReference type="Pfam" id="PF01682">
    <property type="entry name" value="DB"/>
    <property type="match status" value="3"/>
</dbReference>
<organism evidence="3 4">
    <name type="scientific">Priapulus caudatus</name>
    <name type="common">Priapulid worm</name>
    <dbReference type="NCBI Taxonomy" id="37621"/>
    <lineage>
        <taxon>Eukaryota</taxon>
        <taxon>Metazoa</taxon>
        <taxon>Ecdysozoa</taxon>
        <taxon>Scalidophora</taxon>
        <taxon>Priapulida</taxon>
        <taxon>Priapulimorpha</taxon>
        <taxon>Priapulimorphida</taxon>
        <taxon>Priapulidae</taxon>
        <taxon>Priapulus</taxon>
    </lineage>
</organism>
<dbReference type="SMART" id="SM00060">
    <property type="entry name" value="FN3"/>
    <property type="match status" value="3"/>
</dbReference>
<dbReference type="InterPro" id="IPR013783">
    <property type="entry name" value="Ig-like_fold"/>
</dbReference>
<gene>
    <name evidence="4" type="primary">LOC106805747</name>
</gene>
<dbReference type="Gene3D" id="2.60.40.10">
    <property type="entry name" value="Immunoglobulins"/>
    <property type="match status" value="3"/>
</dbReference>
<dbReference type="Proteomes" id="UP000695022">
    <property type="component" value="Unplaced"/>
</dbReference>
<evidence type="ECO:0000313" key="3">
    <source>
        <dbReference type="Proteomes" id="UP000695022"/>
    </source>
</evidence>
<dbReference type="SUPFAM" id="SSF49265">
    <property type="entry name" value="Fibronectin type III"/>
    <property type="match status" value="2"/>
</dbReference>
<evidence type="ECO:0000313" key="4">
    <source>
        <dbReference type="RefSeq" id="XP_014662949.1"/>
    </source>
</evidence>